<evidence type="ECO:0000256" key="5">
    <source>
        <dbReference type="ARBA" id="ARBA00022771"/>
    </source>
</evidence>
<keyword evidence="15" id="KW-1185">Reference proteome</keyword>
<feature type="domain" description="C2H2-type" evidence="13">
    <location>
        <begin position="432"/>
        <end position="459"/>
    </location>
</feature>
<evidence type="ECO:0000256" key="1">
    <source>
        <dbReference type="ARBA" id="ARBA00004123"/>
    </source>
</evidence>
<evidence type="ECO:0000256" key="4">
    <source>
        <dbReference type="ARBA" id="ARBA00022737"/>
    </source>
</evidence>
<gene>
    <name evidence="14" type="ORF">QE152_g4261</name>
</gene>
<dbReference type="AlphaFoldDB" id="A0AAW1MWS3"/>
<evidence type="ECO:0000256" key="7">
    <source>
        <dbReference type="ARBA" id="ARBA00023015"/>
    </source>
</evidence>
<feature type="domain" description="C2H2-type" evidence="13">
    <location>
        <begin position="241"/>
        <end position="268"/>
    </location>
</feature>
<keyword evidence="5 11" id="KW-0863">Zinc-finger</keyword>
<keyword evidence="9" id="KW-0804">Transcription</keyword>
<evidence type="ECO:0000256" key="8">
    <source>
        <dbReference type="ARBA" id="ARBA00023125"/>
    </source>
</evidence>
<organism evidence="14 15">
    <name type="scientific">Popillia japonica</name>
    <name type="common">Japanese beetle</name>
    <dbReference type="NCBI Taxonomy" id="7064"/>
    <lineage>
        <taxon>Eukaryota</taxon>
        <taxon>Metazoa</taxon>
        <taxon>Ecdysozoa</taxon>
        <taxon>Arthropoda</taxon>
        <taxon>Hexapoda</taxon>
        <taxon>Insecta</taxon>
        <taxon>Pterygota</taxon>
        <taxon>Neoptera</taxon>
        <taxon>Endopterygota</taxon>
        <taxon>Coleoptera</taxon>
        <taxon>Polyphaga</taxon>
        <taxon>Scarabaeiformia</taxon>
        <taxon>Scarabaeidae</taxon>
        <taxon>Rutelinae</taxon>
        <taxon>Popillia</taxon>
    </lineage>
</organism>
<protein>
    <submittedName>
        <fullName evidence="14">Zinc finger, C2H2 type</fullName>
    </submittedName>
</protein>
<feature type="domain" description="C2H2-type" evidence="13">
    <location>
        <begin position="292"/>
        <end position="319"/>
    </location>
</feature>
<dbReference type="FunFam" id="3.30.160.60:FF:001156">
    <property type="entry name" value="Zinc finger protein 407"/>
    <property type="match status" value="1"/>
</dbReference>
<dbReference type="FunFam" id="3.30.160.60:FF:001527">
    <property type="entry name" value="Zinc finger protein"/>
    <property type="match status" value="1"/>
</dbReference>
<dbReference type="InterPro" id="IPR013087">
    <property type="entry name" value="Znf_C2H2_type"/>
</dbReference>
<evidence type="ECO:0000256" key="3">
    <source>
        <dbReference type="ARBA" id="ARBA00022723"/>
    </source>
</evidence>
<dbReference type="PROSITE" id="PS50157">
    <property type="entry name" value="ZINC_FINGER_C2H2_2"/>
    <property type="match status" value="10"/>
</dbReference>
<keyword evidence="4" id="KW-0677">Repeat</keyword>
<feature type="domain" description="C2H2-type" evidence="13">
    <location>
        <begin position="349"/>
        <end position="376"/>
    </location>
</feature>
<keyword evidence="8" id="KW-0238">DNA-binding</keyword>
<dbReference type="FunFam" id="3.30.160.60:FF:000065">
    <property type="entry name" value="B-cell CLL/lymphoma 6, member B"/>
    <property type="match status" value="3"/>
</dbReference>
<accession>A0AAW1MWS3</accession>
<dbReference type="FunFam" id="3.30.160.60:FF:002460">
    <property type="entry name" value="Zgc:174574"/>
    <property type="match status" value="1"/>
</dbReference>
<dbReference type="GO" id="GO:0005634">
    <property type="term" value="C:nucleus"/>
    <property type="evidence" value="ECO:0007669"/>
    <property type="project" value="UniProtKB-SubCell"/>
</dbReference>
<dbReference type="GO" id="GO:0008270">
    <property type="term" value="F:zinc ion binding"/>
    <property type="evidence" value="ECO:0007669"/>
    <property type="project" value="UniProtKB-KW"/>
</dbReference>
<dbReference type="SMART" id="SM00355">
    <property type="entry name" value="ZnF_C2H2"/>
    <property type="match status" value="10"/>
</dbReference>
<feature type="domain" description="C2H2-type" evidence="13">
    <location>
        <begin position="133"/>
        <end position="160"/>
    </location>
</feature>
<comment type="subcellular location">
    <subcellularLocation>
        <location evidence="1">Nucleus</location>
    </subcellularLocation>
</comment>
<evidence type="ECO:0000313" key="14">
    <source>
        <dbReference type="EMBL" id="KAK9752343.1"/>
    </source>
</evidence>
<keyword evidence="3" id="KW-0479">Metal-binding</keyword>
<evidence type="ECO:0000256" key="12">
    <source>
        <dbReference type="SAM" id="MobiDB-lite"/>
    </source>
</evidence>
<feature type="domain" description="C2H2-type" evidence="13">
    <location>
        <begin position="392"/>
        <end position="419"/>
    </location>
</feature>
<keyword evidence="6" id="KW-0862">Zinc</keyword>
<keyword evidence="10" id="KW-0539">Nucleus</keyword>
<evidence type="ECO:0000313" key="15">
    <source>
        <dbReference type="Proteomes" id="UP001458880"/>
    </source>
</evidence>
<evidence type="ECO:0000256" key="10">
    <source>
        <dbReference type="ARBA" id="ARBA00023242"/>
    </source>
</evidence>
<feature type="domain" description="C2H2-type" evidence="13">
    <location>
        <begin position="21"/>
        <end position="48"/>
    </location>
</feature>
<dbReference type="SUPFAM" id="SSF57667">
    <property type="entry name" value="beta-beta-alpha zinc fingers"/>
    <property type="match status" value="9"/>
</dbReference>
<feature type="domain" description="C2H2-type" evidence="13">
    <location>
        <begin position="189"/>
        <end position="216"/>
    </location>
</feature>
<evidence type="ECO:0000259" key="13">
    <source>
        <dbReference type="PROSITE" id="PS50157"/>
    </source>
</evidence>
<dbReference type="Pfam" id="PF00096">
    <property type="entry name" value="zf-C2H2"/>
    <property type="match status" value="6"/>
</dbReference>
<dbReference type="PANTHER" id="PTHR24393:SF15">
    <property type="entry name" value="IP01243P-RELATED"/>
    <property type="match status" value="1"/>
</dbReference>
<comment type="caution">
    <text evidence="14">The sequence shown here is derived from an EMBL/GenBank/DDBJ whole genome shotgun (WGS) entry which is preliminary data.</text>
</comment>
<dbReference type="Gene3D" id="3.30.160.60">
    <property type="entry name" value="Classic Zinc Finger"/>
    <property type="match status" value="10"/>
</dbReference>
<dbReference type="FunFam" id="3.30.160.60:FF:000100">
    <property type="entry name" value="Zinc finger 45-like"/>
    <property type="match status" value="1"/>
</dbReference>
<dbReference type="FunFam" id="3.30.160.60:FF:000446">
    <property type="entry name" value="Zinc finger protein"/>
    <property type="match status" value="1"/>
</dbReference>
<dbReference type="GO" id="GO:0000978">
    <property type="term" value="F:RNA polymerase II cis-regulatory region sequence-specific DNA binding"/>
    <property type="evidence" value="ECO:0007669"/>
    <property type="project" value="TreeGrafter"/>
</dbReference>
<dbReference type="GO" id="GO:0001228">
    <property type="term" value="F:DNA-binding transcription activator activity, RNA polymerase II-specific"/>
    <property type="evidence" value="ECO:0007669"/>
    <property type="project" value="TreeGrafter"/>
</dbReference>
<evidence type="ECO:0000256" key="9">
    <source>
        <dbReference type="ARBA" id="ARBA00023163"/>
    </source>
</evidence>
<keyword evidence="7" id="KW-0805">Transcription regulation</keyword>
<comment type="similarity">
    <text evidence="2">Belongs to the krueppel C2H2-type zinc-finger protein family.</text>
</comment>
<feature type="compositionally biased region" description="Basic and acidic residues" evidence="12">
    <location>
        <begin position="492"/>
        <end position="505"/>
    </location>
</feature>
<proteinExistence type="inferred from homology"/>
<evidence type="ECO:0000256" key="11">
    <source>
        <dbReference type="PROSITE-ProRule" id="PRU00042"/>
    </source>
</evidence>
<dbReference type="Proteomes" id="UP001458880">
    <property type="component" value="Unassembled WGS sequence"/>
</dbReference>
<evidence type="ECO:0000256" key="6">
    <source>
        <dbReference type="ARBA" id="ARBA00022833"/>
    </source>
</evidence>
<dbReference type="EMBL" id="JASPKY010000021">
    <property type="protein sequence ID" value="KAK9752343.1"/>
    <property type="molecule type" value="Genomic_DNA"/>
</dbReference>
<dbReference type="InterPro" id="IPR036236">
    <property type="entry name" value="Znf_C2H2_sf"/>
</dbReference>
<evidence type="ECO:0000256" key="2">
    <source>
        <dbReference type="ARBA" id="ARBA00006991"/>
    </source>
</evidence>
<feature type="domain" description="C2H2-type" evidence="13">
    <location>
        <begin position="77"/>
        <end position="104"/>
    </location>
</feature>
<dbReference type="FunFam" id="3.30.160.60:FF:000534">
    <property type="entry name" value="zinc finger protein 674"/>
    <property type="match status" value="1"/>
</dbReference>
<reference evidence="14 15" key="1">
    <citation type="journal article" date="2024" name="BMC Genomics">
        <title>De novo assembly and annotation of Popillia japonica's genome with initial clues to its potential as an invasive pest.</title>
        <authorList>
            <person name="Cucini C."/>
            <person name="Boschi S."/>
            <person name="Funari R."/>
            <person name="Cardaioli E."/>
            <person name="Iannotti N."/>
            <person name="Marturano G."/>
            <person name="Paoli F."/>
            <person name="Bruttini M."/>
            <person name="Carapelli A."/>
            <person name="Frati F."/>
            <person name="Nardi F."/>
        </authorList>
    </citation>
    <scope>NUCLEOTIDE SEQUENCE [LARGE SCALE GENOMIC DNA]</scope>
    <source>
        <strain evidence="14">DMR45628</strain>
    </source>
</reference>
<dbReference type="PROSITE" id="PS00028">
    <property type="entry name" value="ZINC_FINGER_C2H2_1"/>
    <property type="match status" value="9"/>
</dbReference>
<feature type="region of interest" description="Disordered" evidence="12">
    <location>
        <begin position="484"/>
        <end position="505"/>
    </location>
</feature>
<dbReference type="PANTHER" id="PTHR24393">
    <property type="entry name" value="ZINC FINGER PROTEIN"/>
    <property type="match status" value="1"/>
</dbReference>
<name>A0AAW1MWS3_POPJA</name>
<sequence length="605" mass="69459">MLTEERDPGLYQTVQTGHKPFSCEVCGKRFKLKYHLTLHAIIHSRDNSQDSAYRQEIFTENSNRVLYETVPTGDKPFSCEVCDKSFKLKNHLALHFRVHRKDKSDKSEYSQGIIAEESNHMLYETVRTGEKPFGCEVCGRSFAYKRHLTKHVKAHEQVKVVETDYFQQMLREEPSLVQHKSIYMREKPVCCEICGRGFTRKCHLANHIKAHMREKCFVADLSQEETDTKENVLADSAKRRFSCELCGENFPEKSHLDNHTRVHRRDNSFGTNYSQESGLAQPEPIPTMEKPFTCELCDRSFKRKYDLALHAIVHRRDTSFEPVPCSRRILTEDSVIVQHETISMGEDPFNCEFCGRTFPQKCHLVSHSKVHTGNEKSFLVKTKKKSTAKKSLVSKFCGKRFKRKHHLARHTSEHENEKSFESEATDTSDRLFSCALCGESFPKRAFLVNHAKVHIEDKLFEFEGSQQTIKEEIDLMQHDAICPGEQSSSRESLPEKDGEARNSQDIDVDKPFSCEQCDESFTQEDHLTLHAKIHGIDRSSESEGEILLLVHNDPIHIKGEVALCELRGKNFSQLGYLTVDVGGHNIDTSLDSDGDQQMPVKTSRN</sequence>
<feature type="domain" description="C2H2-type" evidence="13">
    <location>
        <begin position="512"/>
        <end position="539"/>
    </location>
</feature>